<dbReference type="EMBL" id="BAABBN010000007">
    <property type="protein sequence ID" value="GAA3931448.1"/>
    <property type="molecule type" value="Genomic_DNA"/>
</dbReference>
<evidence type="ECO:0000313" key="13">
    <source>
        <dbReference type="EMBL" id="GAA3931448.1"/>
    </source>
</evidence>
<evidence type="ECO:0000256" key="6">
    <source>
        <dbReference type="ARBA" id="ARBA00022857"/>
    </source>
</evidence>
<keyword evidence="5 10" id="KW-0566">Pantothenate biosynthesis</keyword>
<evidence type="ECO:0000256" key="2">
    <source>
        <dbReference type="ARBA" id="ARBA00007870"/>
    </source>
</evidence>
<gene>
    <name evidence="13" type="ORF">GCM10022277_30350</name>
</gene>
<dbReference type="Pfam" id="PF08546">
    <property type="entry name" value="ApbA_C"/>
    <property type="match status" value="1"/>
</dbReference>
<sequence>MTPNNQQWHIAGPGAIGLLYHYKVSELSNFCHSQTPYLINRSLNNSFEKYTFINLQQEAQQIPAKWFKGQHIIHKLVVTTKSHQVIQCLESLTPYLANHCQIILLHNGLGVQQQVTARWPEFDVFFGSSTEGVWKSSDNTVHHAGNGITTFGREHPQKPEWWGEEISKLPNSQWSPDILSQLHNKVAVNASINPLTILFECKNGELLSNEDRLQLLDQLSEESRLVLKSEGYDIPSMKYIVRDIARKTGQNYSSSYQDWKHKRTTELSNMNGYIMNLAKKHGLSTPTHDKVMNDVATKASI</sequence>
<evidence type="ECO:0000256" key="3">
    <source>
        <dbReference type="ARBA" id="ARBA00013014"/>
    </source>
</evidence>
<dbReference type="Proteomes" id="UP001501565">
    <property type="component" value="Unassembled WGS sequence"/>
</dbReference>
<comment type="catalytic activity">
    <reaction evidence="9 10">
        <text>(R)-pantoate + NADP(+) = 2-dehydropantoate + NADPH + H(+)</text>
        <dbReference type="Rhea" id="RHEA:16233"/>
        <dbReference type="ChEBI" id="CHEBI:11561"/>
        <dbReference type="ChEBI" id="CHEBI:15378"/>
        <dbReference type="ChEBI" id="CHEBI:15980"/>
        <dbReference type="ChEBI" id="CHEBI:57783"/>
        <dbReference type="ChEBI" id="CHEBI:58349"/>
        <dbReference type="EC" id="1.1.1.169"/>
    </reaction>
</comment>
<organism evidence="13 14">
    <name type="scientific">Litoribacillus peritrichatus</name>
    <dbReference type="NCBI Taxonomy" id="718191"/>
    <lineage>
        <taxon>Bacteria</taxon>
        <taxon>Pseudomonadati</taxon>
        <taxon>Pseudomonadota</taxon>
        <taxon>Gammaproteobacteria</taxon>
        <taxon>Oceanospirillales</taxon>
        <taxon>Oceanospirillaceae</taxon>
        <taxon>Litoribacillus</taxon>
    </lineage>
</organism>
<accession>A0ABP7MW77</accession>
<evidence type="ECO:0000256" key="9">
    <source>
        <dbReference type="ARBA" id="ARBA00048793"/>
    </source>
</evidence>
<evidence type="ECO:0000256" key="4">
    <source>
        <dbReference type="ARBA" id="ARBA00019465"/>
    </source>
</evidence>
<dbReference type="InterPro" id="IPR008927">
    <property type="entry name" value="6-PGluconate_DH-like_C_sf"/>
</dbReference>
<comment type="similarity">
    <text evidence="2 10">Belongs to the ketopantoate reductase family.</text>
</comment>
<evidence type="ECO:0000256" key="1">
    <source>
        <dbReference type="ARBA" id="ARBA00004994"/>
    </source>
</evidence>
<dbReference type="RefSeq" id="WP_344799415.1">
    <property type="nucleotide sequence ID" value="NZ_BAABBN010000007.1"/>
</dbReference>
<evidence type="ECO:0000256" key="8">
    <source>
        <dbReference type="ARBA" id="ARBA00032024"/>
    </source>
</evidence>
<dbReference type="InterPro" id="IPR003710">
    <property type="entry name" value="ApbA"/>
</dbReference>
<comment type="pathway">
    <text evidence="1 10">Cofactor biosynthesis; (R)-pantothenate biosynthesis; (R)-pantoate from 3-methyl-2-oxobutanoate: step 2/2.</text>
</comment>
<dbReference type="Gene3D" id="1.10.1040.10">
    <property type="entry name" value="N-(1-d-carboxylethyl)-l-norvaline Dehydrogenase, domain 2"/>
    <property type="match status" value="1"/>
</dbReference>
<dbReference type="InterPro" id="IPR036291">
    <property type="entry name" value="NAD(P)-bd_dom_sf"/>
</dbReference>
<reference evidence="14" key="1">
    <citation type="journal article" date="2019" name="Int. J. Syst. Evol. Microbiol.">
        <title>The Global Catalogue of Microorganisms (GCM) 10K type strain sequencing project: providing services to taxonomists for standard genome sequencing and annotation.</title>
        <authorList>
            <consortium name="The Broad Institute Genomics Platform"/>
            <consortium name="The Broad Institute Genome Sequencing Center for Infectious Disease"/>
            <person name="Wu L."/>
            <person name="Ma J."/>
        </authorList>
    </citation>
    <scope>NUCLEOTIDE SEQUENCE [LARGE SCALE GENOMIC DNA]</scope>
    <source>
        <strain evidence="14">JCM 17551</strain>
    </source>
</reference>
<evidence type="ECO:0000256" key="7">
    <source>
        <dbReference type="ARBA" id="ARBA00023002"/>
    </source>
</evidence>
<dbReference type="InterPro" id="IPR013752">
    <property type="entry name" value="KPA_reductase"/>
</dbReference>
<evidence type="ECO:0000256" key="5">
    <source>
        <dbReference type="ARBA" id="ARBA00022655"/>
    </source>
</evidence>
<dbReference type="PANTHER" id="PTHR43765">
    <property type="entry name" value="2-DEHYDROPANTOATE 2-REDUCTASE-RELATED"/>
    <property type="match status" value="1"/>
</dbReference>
<dbReference type="InterPro" id="IPR013332">
    <property type="entry name" value="KPR_N"/>
</dbReference>
<protein>
    <recommendedName>
        <fullName evidence="4 10">2-dehydropantoate 2-reductase</fullName>
        <ecNumber evidence="3 10">1.1.1.169</ecNumber>
    </recommendedName>
    <alternativeName>
        <fullName evidence="8 10">Ketopantoate reductase</fullName>
    </alternativeName>
</protein>
<feature type="domain" description="Ketopantoate reductase C-terminal" evidence="12">
    <location>
        <begin position="177"/>
        <end position="296"/>
    </location>
</feature>
<comment type="function">
    <text evidence="10">Catalyzes the NADPH-dependent reduction of ketopantoate into pantoic acid.</text>
</comment>
<dbReference type="PANTHER" id="PTHR43765:SF2">
    <property type="entry name" value="2-DEHYDROPANTOATE 2-REDUCTASE"/>
    <property type="match status" value="1"/>
</dbReference>
<dbReference type="SUPFAM" id="SSF48179">
    <property type="entry name" value="6-phosphogluconate dehydrogenase C-terminal domain-like"/>
    <property type="match status" value="1"/>
</dbReference>
<evidence type="ECO:0000259" key="11">
    <source>
        <dbReference type="Pfam" id="PF02558"/>
    </source>
</evidence>
<dbReference type="NCBIfam" id="TIGR00745">
    <property type="entry name" value="apbA_panE"/>
    <property type="match status" value="1"/>
</dbReference>
<dbReference type="InterPro" id="IPR013328">
    <property type="entry name" value="6PGD_dom2"/>
</dbReference>
<proteinExistence type="inferred from homology"/>
<dbReference type="EC" id="1.1.1.169" evidence="3 10"/>
<dbReference type="Gene3D" id="3.40.50.720">
    <property type="entry name" value="NAD(P)-binding Rossmann-like Domain"/>
    <property type="match status" value="1"/>
</dbReference>
<name>A0ABP7MW77_9GAMM</name>
<keyword evidence="6 10" id="KW-0521">NADP</keyword>
<keyword evidence="7 10" id="KW-0560">Oxidoreductase</keyword>
<evidence type="ECO:0000313" key="14">
    <source>
        <dbReference type="Proteomes" id="UP001501565"/>
    </source>
</evidence>
<keyword evidence="14" id="KW-1185">Reference proteome</keyword>
<feature type="domain" description="Ketopantoate reductase N-terminal" evidence="11">
    <location>
        <begin position="8"/>
        <end position="153"/>
    </location>
</feature>
<evidence type="ECO:0000259" key="12">
    <source>
        <dbReference type="Pfam" id="PF08546"/>
    </source>
</evidence>
<evidence type="ECO:0000256" key="10">
    <source>
        <dbReference type="RuleBase" id="RU362068"/>
    </source>
</evidence>
<dbReference type="Pfam" id="PF02558">
    <property type="entry name" value="ApbA"/>
    <property type="match status" value="1"/>
</dbReference>
<dbReference type="SUPFAM" id="SSF51735">
    <property type="entry name" value="NAD(P)-binding Rossmann-fold domains"/>
    <property type="match status" value="1"/>
</dbReference>
<dbReference type="InterPro" id="IPR050838">
    <property type="entry name" value="Ketopantoate_reductase"/>
</dbReference>
<comment type="caution">
    <text evidence="13">The sequence shown here is derived from an EMBL/GenBank/DDBJ whole genome shotgun (WGS) entry which is preliminary data.</text>
</comment>